<organism evidence="7 8">
    <name type="scientific">Paenibacillus swuensis</name>
    <dbReference type="NCBI Taxonomy" id="1178515"/>
    <lineage>
        <taxon>Bacteria</taxon>
        <taxon>Bacillati</taxon>
        <taxon>Bacillota</taxon>
        <taxon>Bacilli</taxon>
        <taxon>Bacillales</taxon>
        <taxon>Paenibacillaceae</taxon>
        <taxon>Paenibacillus</taxon>
    </lineage>
</organism>
<protein>
    <recommendedName>
        <fullName evidence="9">ABC transporter substrate-binding protein</fullName>
    </recommendedName>
</protein>
<sequence>MKKKRFTLTALTVLLSLSLAACGGGNNEANETNANKADTPDKTAEKVTLKVLTNSVKPEEFLAKFHKDNPTIEVNWEQVEDARYSDVIRTRFTAGEDLDIVTPKRPDFYTLTAANQLMDLSDQKFLDRFDPSGLTETKMEGKTYAVPMSRNVLTVWYNKDLFKANNLTEPKDWEEFLAVSEALKGKGVAPIAMAAKDAQMVNLLAGMPYLSLLSEDTSWYSKLGKGEAKWTDAKSVAALEKFKTIVDKKYFQDGALGTGEDQAYQIFYQGKAAMFISGSWAIDKVTNNKPAFEVGAFLPPGNDKGQTVKTAYAAGNFTAISANSKHKEAALTFLDYVSQPENASLYANNIKFLCSVKGVELTFSPDVKLVEPLFEAEGSQINIAFISGTMKNVLAAELQKMISGGGDAAKTAATLQAEQDKEIK</sequence>
<feature type="signal peptide" evidence="6">
    <location>
        <begin position="1"/>
        <end position="23"/>
    </location>
</feature>
<gene>
    <name evidence="7" type="ORF">SY83_09990</name>
</gene>
<dbReference type="PROSITE" id="PS51257">
    <property type="entry name" value="PROKAR_LIPOPROTEIN"/>
    <property type="match status" value="1"/>
</dbReference>
<keyword evidence="3" id="KW-0472">Membrane</keyword>
<evidence type="ECO:0000256" key="2">
    <source>
        <dbReference type="ARBA" id="ARBA00022729"/>
    </source>
</evidence>
<reference evidence="7 8" key="1">
    <citation type="submission" date="2015-01" db="EMBL/GenBank/DDBJ databases">
        <title>Paenibacillus swuensis/DY6/whole genome sequencing.</title>
        <authorList>
            <person name="Kim M.K."/>
            <person name="Srinivasan S."/>
            <person name="Lee J.-J."/>
        </authorList>
    </citation>
    <scope>NUCLEOTIDE SEQUENCE [LARGE SCALE GENOMIC DNA]</scope>
    <source>
        <strain evidence="7 8">DY6</strain>
    </source>
</reference>
<dbReference type="PANTHER" id="PTHR43649">
    <property type="entry name" value="ARABINOSE-BINDING PROTEIN-RELATED"/>
    <property type="match status" value="1"/>
</dbReference>
<proteinExistence type="predicted"/>
<keyword evidence="5" id="KW-0449">Lipoprotein</keyword>
<dbReference type="PATRIC" id="fig|1178515.4.peg.2001"/>
<evidence type="ECO:0000256" key="5">
    <source>
        <dbReference type="ARBA" id="ARBA00023288"/>
    </source>
</evidence>
<name>A0A172TID9_9BACL</name>
<keyword evidence="8" id="KW-1185">Reference proteome</keyword>
<dbReference type="InterPro" id="IPR050490">
    <property type="entry name" value="Bact_solute-bd_prot1"/>
</dbReference>
<dbReference type="PANTHER" id="PTHR43649:SF33">
    <property type="entry name" value="POLYGALACTURONAN_RHAMNOGALACTURONAN-BINDING PROTEIN YTCQ"/>
    <property type="match status" value="1"/>
</dbReference>
<feature type="chain" id="PRO_5038611297" description="ABC transporter substrate-binding protein" evidence="6">
    <location>
        <begin position="24"/>
        <end position="424"/>
    </location>
</feature>
<evidence type="ECO:0000256" key="6">
    <source>
        <dbReference type="SAM" id="SignalP"/>
    </source>
</evidence>
<evidence type="ECO:0000256" key="4">
    <source>
        <dbReference type="ARBA" id="ARBA00023139"/>
    </source>
</evidence>
<keyword evidence="1" id="KW-1003">Cell membrane</keyword>
<evidence type="ECO:0000256" key="3">
    <source>
        <dbReference type="ARBA" id="ARBA00023136"/>
    </source>
</evidence>
<dbReference type="InterPro" id="IPR006059">
    <property type="entry name" value="SBP"/>
</dbReference>
<dbReference type="AlphaFoldDB" id="A0A172TID9"/>
<dbReference type="Pfam" id="PF01547">
    <property type="entry name" value="SBP_bac_1"/>
    <property type="match status" value="1"/>
</dbReference>
<evidence type="ECO:0008006" key="9">
    <source>
        <dbReference type="Google" id="ProtNLM"/>
    </source>
</evidence>
<dbReference type="SUPFAM" id="SSF53850">
    <property type="entry name" value="Periplasmic binding protein-like II"/>
    <property type="match status" value="1"/>
</dbReference>
<dbReference type="KEGG" id="pswu:SY83_09990"/>
<dbReference type="Gene3D" id="3.40.190.10">
    <property type="entry name" value="Periplasmic binding protein-like II"/>
    <property type="match status" value="2"/>
</dbReference>
<evidence type="ECO:0000313" key="7">
    <source>
        <dbReference type="EMBL" id="ANE46553.1"/>
    </source>
</evidence>
<dbReference type="Proteomes" id="UP000076927">
    <property type="component" value="Chromosome"/>
</dbReference>
<evidence type="ECO:0000256" key="1">
    <source>
        <dbReference type="ARBA" id="ARBA00022475"/>
    </source>
</evidence>
<evidence type="ECO:0000313" key="8">
    <source>
        <dbReference type="Proteomes" id="UP000076927"/>
    </source>
</evidence>
<dbReference type="CDD" id="cd13585">
    <property type="entry name" value="PBP2_TMBP_like"/>
    <property type="match status" value="1"/>
</dbReference>
<accession>A0A172TID9</accession>
<dbReference type="RefSeq" id="WP_068606110.1">
    <property type="nucleotide sequence ID" value="NZ_CP011388.1"/>
</dbReference>
<keyword evidence="4" id="KW-0564">Palmitate</keyword>
<dbReference type="STRING" id="1178515.SY83_09990"/>
<keyword evidence="2 6" id="KW-0732">Signal</keyword>
<dbReference type="EMBL" id="CP011388">
    <property type="protein sequence ID" value="ANE46553.1"/>
    <property type="molecule type" value="Genomic_DNA"/>
</dbReference>